<gene>
    <name evidence="1" type="ORF">DPMN_147940</name>
</gene>
<dbReference type="SUPFAM" id="SSF81660">
    <property type="entry name" value="Metal cation-transporting ATPase, ATP-binding domain N"/>
    <property type="match status" value="1"/>
</dbReference>
<evidence type="ECO:0000313" key="2">
    <source>
        <dbReference type="Proteomes" id="UP000828390"/>
    </source>
</evidence>
<organism evidence="1 2">
    <name type="scientific">Dreissena polymorpha</name>
    <name type="common">Zebra mussel</name>
    <name type="synonym">Mytilus polymorpha</name>
    <dbReference type="NCBI Taxonomy" id="45954"/>
    <lineage>
        <taxon>Eukaryota</taxon>
        <taxon>Metazoa</taxon>
        <taxon>Spiralia</taxon>
        <taxon>Lophotrochozoa</taxon>
        <taxon>Mollusca</taxon>
        <taxon>Bivalvia</taxon>
        <taxon>Autobranchia</taxon>
        <taxon>Heteroconchia</taxon>
        <taxon>Euheterodonta</taxon>
        <taxon>Imparidentia</taxon>
        <taxon>Neoheterodontei</taxon>
        <taxon>Myida</taxon>
        <taxon>Dreissenoidea</taxon>
        <taxon>Dreissenidae</taxon>
        <taxon>Dreissena</taxon>
    </lineage>
</organism>
<keyword evidence="2" id="KW-1185">Reference proteome</keyword>
<dbReference type="Gene3D" id="3.40.1110.10">
    <property type="entry name" value="Calcium-transporting ATPase, cytoplasmic domain N"/>
    <property type="match status" value="1"/>
</dbReference>
<name>A0A9D4J3V2_DREPO</name>
<proteinExistence type="predicted"/>
<dbReference type="AlphaFoldDB" id="A0A9D4J3V2"/>
<accession>A0A9D4J3V2</accession>
<reference evidence="1" key="1">
    <citation type="journal article" date="2019" name="bioRxiv">
        <title>The Genome of the Zebra Mussel, Dreissena polymorpha: A Resource for Invasive Species Research.</title>
        <authorList>
            <person name="McCartney M.A."/>
            <person name="Auch B."/>
            <person name="Kono T."/>
            <person name="Mallez S."/>
            <person name="Zhang Y."/>
            <person name="Obille A."/>
            <person name="Becker A."/>
            <person name="Abrahante J.E."/>
            <person name="Garbe J."/>
            <person name="Badalamenti J.P."/>
            <person name="Herman A."/>
            <person name="Mangelson H."/>
            <person name="Liachko I."/>
            <person name="Sullivan S."/>
            <person name="Sone E.D."/>
            <person name="Koren S."/>
            <person name="Silverstein K.A.T."/>
            <person name="Beckman K.B."/>
            <person name="Gohl D.M."/>
        </authorList>
    </citation>
    <scope>NUCLEOTIDE SEQUENCE</scope>
    <source>
        <strain evidence="1">Duluth1</strain>
        <tissue evidence="1">Whole animal</tissue>
    </source>
</reference>
<evidence type="ECO:0000313" key="1">
    <source>
        <dbReference type="EMBL" id="KAH3794407.1"/>
    </source>
</evidence>
<dbReference type="GO" id="GO:0000166">
    <property type="term" value="F:nucleotide binding"/>
    <property type="evidence" value="ECO:0007669"/>
    <property type="project" value="InterPro"/>
</dbReference>
<sequence>MHGLKIFHRFHFASALKRMSVIAGHTPPGSMETEYIATVKGAPETIKTMVSRIPPGSKFPLAKFTFKCRMFFVAWELYEQKVVANSNFPKFLKPLCFNLICWFMWEMVE</sequence>
<dbReference type="InterPro" id="IPR023299">
    <property type="entry name" value="ATPase_P-typ_cyto_dom_N"/>
</dbReference>
<dbReference type="EMBL" id="JAIWYP010000007">
    <property type="protein sequence ID" value="KAH3794407.1"/>
    <property type="molecule type" value="Genomic_DNA"/>
</dbReference>
<reference evidence="1" key="2">
    <citation type="submission" date="2020-11" db="EMBL/GenBank/DDBJ databases">
        <authorList>
            <person name="McCartney M.A."/>
            <person name="Auch B."/>
            <person name="Kono T."/>
            <person name="Mallez S."/>
            <person name="Becker A."/>
            <person name="Gohl D.M."/>
            <person name="Silverstein K.A.T."/>
            <person name="Koren S."/>
            <person name="Bechman K.B."/>
            <person name="Herman A."/>
            <person name="Abrahante J.E."/>
            <person name="Garbe J."/>
        </authorList>
    </citation>
    <scope>NUCLEOTIDE SEQUENCE</scope>
    <source>
        <strain evidence="1">Duluth1</strain>
        <tissue evidence="1">Whole animal</tissue>
    </source>
</reference>
<protein>
    <submittedName>
        <fullName evidence="1">Uncharacterized protein</fullName>
    </submittedName>
</protein>
<dbReference type="Proteomes" id="UP000828390">
    <property type="component" value="Unassembled WGS sequence"/>
</dbReference>
<comment type="caution">
    <text evidence="1">The sequence shown here is derived from an EMBL/GenBank/DDBJ whole genome shotgun (WGS) entry which is preliminary data.</text>
</comment>